<comment type="caution">
    <text evidence="1">The sequence shown here is derived from an EMBL/GenBank/DDBJ whole genome shotgun (WGS) entry which is preliminary data.</text>
</comment>
<dbReference type="Proteomes" id="UP000052258">
    <property type="component" value="Unassembled WGS sequence"/>
</dbReference>
<protein>
    <submittedName>
        <fullName evidence="1">Uncharacterized protein</fullName>
    </submittedName>
</protein>
<dbReference type="EMBL" id="AZHO01000005">
    <property type="protein sequence ID" value="KMT60991.1"/>
    <property type="molecule type" value="Genomic_DNA"/>
</dbReference>
<evidence type="ECO:0000313" key="2">
    <source>
        <dbReference type="Proteomes" id="UP000052258"/>
    </source>
</evidence>
<dbReference type="RefSeq" id="WP_007475939.1">
    <property type="nucleotide sequence ID" value="NZ_KQ130610.1"/>
</dbReference>
<proteinExistence type="predicted"/>
<dbReference type="AlphaFoldDB" id="A0A0J8J9I5"/>
<evidence type="ECO:0000313" key="1">
    <source>
        <dbReference type="EMBL" id="KMT60991.1"/>
    </source>
</evidence>
<sequence>MEMILEEVKKYEVCKMNLLAYRIQIIGMLSIRIIEETKKTSISNARKYFKRFCEKYPFLQEFEKEVLANFEEYISNKKIAE</sequence>
<dbReference type="PATRIC" id="fig|1430899.3.peg.421"/>
<keyword evidence="2" id="KW-1185">Reference proteome</keyword>
<organism evidence="1 2">
    <name type="scientific">Listeria fleischmannii 1991</name>
    <dbReference type="NCBI Taxonomy" id="1430899"/>
    <lineage>
        <taxon>Bacteria</taxon>
        <taxon>Bacillati</taxon>
        <taxon>Bacillota</taxon>
        <taxon>Bacilli</taxon>
        <taxon>Bacillales</taxon>
        <taxon>Listeriaceae</taxon>
        <taxon>Listeria</taxon>
    </lineage>
</organism>
<name>A0A0J8J9I5_9LIST</name>
<reference evidence="1 2" key="1">
    <citation type="journal article" date="2015" name="Genome Biol. Evol.">
        <title>Comparative Genomics of Listeria Sensu Lato: Genus-Wide Differences in Evolutionary Dynamics and the Progressive Gain of Complex, Potentially Pathogenicity-Related Traits through Lateral Gene Transfer.</title>
        <authorList>
            <person name="Chiara M."/>
            <person name="Caruso M."/>
            <person name="D'Erchia A.M."/>
            <person name="Manzari C."/>
            <person name="Fraccalvieri R."/>
            <person name="Goffredo E."/>
            <person name="Latorre L."/>
            <person name="Miccolupo A."/>
            <person name="Padalino I."/>
            <person name="Santagada G."/>
            <person name="Chiocco D."/>
            <person name="Pesole G."/>
            <person name="Horner D.S."/>
            <person name="Parisi A."/>
        </authorList>
    </citation>
    <scope>NUCLEOTIDE SEQUENCE [LARGE SCALE GENOMIC DNA]</scope>
    <source>
        <strain evidence="1 2">1991</strain>
    </source>
</reference>
<accession>A0A0J8J9I5</accession>
<gene>
    <name evidence="1" type="ORF">X560_0411</name>
</gene>